<dbReference type="AlphaFoldDB" id="A0A158R1P4"/>
<evidence type="ECO:0000313" key="3">
    <source>
        <dbReference type="Proteomes" id="UP000271162"/>
    </source>
</evidence>
<evidence type="ECO:0000313" key="4">
    <source>
        <dbReference type="WBParaSite" id="NBR_0001413901-mRNA-1"/>
    </source>
</evidence>
<keyword evidence="3" id="KW-1185">Reference proteome</keyword>
<protein>
    <submittedName>
        <fullName evidence="4">Protein FAM13A</fullName>
    </submittedName>
</protein>
<gene>
    <name evidence="2" type="ORF">NBR_LOCUS14140</name>
</gene>
<evidence type="ECO:0000256" key="1">
    <source>
        <dbReference type="SAM" id="MobiDB-lite"/>
    </source>
</evidence>
<feature type="region of interest" description="Disordered" evidence="1">
    <location>
        <begin position="1"/>
        <end position="46"/>
    </location>
</feature>
<organism evidence="4">
    <name type="scientific">Nippostrongylus brasiliensis</name>
    <name type="common">Rat hookworm</name>
    <dbReference type="NCBI Taxonomy" id="27835"/>
    <lineage>
        <taxon>Eukaryota</taxon>
        <taxon>Metazoa</taxon>
        <taxon>Ecdysozoa</taxon>
        <taxon>Nematoda</taxon>
        <taxon>Chromadorea</taxon>
        <taxon>Rhabditida</taxon>
        <taxon>Rhabditina</taxon>
        <taxon>Rhabditomorpha</taxon>
        <taxon>Strongyloidea</taxon>
        <taxon>Heligmosomidae</taxon>
        <taxon>Nippostrongylus</taxon>
    </lineage>
</organism>
<dbReference type="WBParaSite" id="NBR_0001413901-mRNA-1">
    <property type="protein sequence ID" value="NBR_0001413901-mRNA-1"/>
    <property type="gene ID" value="NBR_0001413901"/>
</dbReference>
<accession>A0A158R1P4</accession>
<feature type="compositionally biased region" description="Polar residues" evidence="1">
    <location>
        <begin position="20"/>
        <end position="33"/>
    </location>
</feature>
<evidence type="ECO:0000313" key="2">
    <source>
        <dbReference type="EMBL" id="VDL77729.1"/>
    </source>
</evidence>
<dbReference type="EMBL" id="UYSL01021256">
    <property type="protein sequence ID" value="VDL77729.1"/>
    <property type="molecule type" value="Genomic_DNA"/>
</dbReference>
<reference evidence="2 3" key="2">
    <citation type="submission" date="2018-11" db="EMBL/GenBank/DDBJ databases">
        <authorList>
            <consortium name="Pathogen Informatics"/>
        </authorList>
    </citation>
    <scope>NUCLEOTIDE SEQUENCE [LARGE SCALE GENOMIC DNA]</scope>
</reference>
<name>A0A158R1P4_NIPBR</name>
<dbReference type="STRING" id="27835.A0A158R1P4"/>
<sequence length="113" mass="12561">MAECMRGRFSAAGSGVEPSHGSSRIHSVGNVANTHVAKPVKEQEEDVMHDYIENPSEALIESIGPRCLSFEDQENCYVEPEETGRFGYFNPSRKCAPKLLLLNKFSGVREVFL</sequence>
<reference evidence="4" key="1">
    <citation type="submission" date="2016-04" db="UniProtKB">
        <authorList>
            <consortium name="WormBaseParasite"/>
        </authorList>
    </citation>
    <scope>IDENTIFICATION</scope>
</reference>
<proteinExistence type="predicted"/>
<dbReference type="Proteomes" id="UP000271162">
    <property type="component" value="Unassembled WGS sequence"/>
</dbReference>